<evidence type="ECO:0000256" key="2">
    <source>
        <dbReference type="ARBA" id="ARBA00023134"/>
    </source>
</evidence>
<dbReference type="InterPro" id="IPR001806">
    <property type="entry name" value="Small_GTPase"/>
</dbReference>
<accession>A0ABQ5K2N6</accession>
<dbReference type="PANTHER" id="PTHR24070">
    <property type="entry name" value="RAS, DI-RAS, AND RHEB FAMILY MEMBERS OF SMALL GTPASE SUPERFAMILY"/>
    <property type="match status" value="1"/>
</dbReference>
<dbReference type="CDD" id="cd00882">
    <property type="entry name" value="Ras_like_GTPase"/>
    <property type="match status" value="1"/>
</dbReference>
<comment type="caution">
    <text evidence="3">The sequence shown here is derived from an EMBL/GenBank/DDBJ whole genome shotgun (WGS) entry which is preliminary data.</text>
</comment>
<dbReference type="Proteomes" id="UP001057375">
    <property type="component" value="Unassembled WGS sequence"/>
</dbReference>
<dbReference type="EMBL" id="BQXS01012548">
    <property type="protein sequence ID" value="GKT24811.1"/>
    <property type="molecule type" value="Genomic_DNA"/>
</dbReference>
<dbReference type="Pfam" id="PF00071">
    <property type="entry name" value="Ras"/>
    <property type="match status" value="1"/>
</dbReference>
<protein>
    <submittedName>
        <fullName evidence="3">Small GTPase like protein</fullName>
    </submittedName>
</protein>
<dbReference type="InterPro" id="IPR027417">
    <property type="entry name" value="P-loop_NTPase"/>
</dbReference>
<organism evidence="3 4">
    <name type="scientific">Aduncisulcus paluster</name>
    <dbReference type="NCBI Taxonomy" id="2918883"/>
    <lineage>
        <taxon>Eukaryota</taxon>
        <taxon>Metamonada</taxon>
        <taxon>Carpediemonas-like organisms</taxon>
        <taxon>Aduncisulcus</taxon>
    </lineage>
</organism>
<name>A0ABQ5K2N6_9EUKA</name>
<dbReference type="InterPro" id="IPR020849">
    <property type="entry name" value="Small_GTPase_Ras-type"/>
</dbReference>
<dbReference type="Gene3D" id="3.40.50.300">
    <property type="entry name" value="P-loop containing nucleotide triphosphate hydrolases"/>
    <property type="match status" value="1"/>
</dbReference>
<keyword evidence="1" id="KW-0547">Nucleotide-binding</keyword>
<keyword evidence="4" id="KW-1185">Reference proteome</keyword>
<evidence type="ECO:0000313" key="4">
    <source>
        <dbReference type="Proteomes" id="UP001057375"/>
    </source>
</evidence>
<dbReference type="SUPFAM" id="SSF52540">
    <property type="entry name" value="P-loop containing nucleoside triphosphate hydrolases"/>
    <property type="match status" value="1"/>
</dbReference>
<reference evidence="3" key="1">
    <citation type="submission" date="2022-03" db="EMBL/GenBank/DDBJ databases">
        <title>Draft genome sequence of Aduncisulcus paluster, a free-living microaerophilic Fornicata.</title>
        <authorList>
            <person name="Yuyama I."/>
            <person name="Kume K."/>
            <person name="Tamura T."/>
            <person name="Inagaki Y."/>
            <person name="Hashimoto T."/>
        </authorList>
    </citation>
    <scope>NUCLEOTIDE SEQUENCE</scope>
    <source>
        <strain evidence="3">NY0171</strain>
    </source>
</reference>
<evidence type="ECO:0000256" key="1">
    <source>
        <dbReference type="ARBA" id="ARBA00022741"/>
    </source>
</evidence>
<proteinExistence type="predicted"/>
<evidence type="ECO:0000313" key="3">
    <source>
        <dbReference type="EMBL" id="GKT24811.1"/>
    </source>
</evidence>
<keyword evidence="2" id="KW-0342">GTP-binding</keyword>
<gene>
    <name evidence="3" type="ORF">ADUPG1_012848</name>
</gene>
<dbReference type="PRINTS" id="PR00449">
    <property type="entry name" value="RASTRNSFRMNG"/>
</dbReference>
<sequence>MSQDFEPICTVCVYGACGVGKTTLIHQYVRNFLPEDPSTVDTMGVYKIYEKDGFPIQIQDYPSRRRPISSMVLRYEALRRRTAFIFIYSVGDIDSVEFLREEVQAAKRYGIPSIIVGNKSDLGIPQPPLVGKALAMEFGFPFRDIGSHRSKCVIFL</sequence>